<evidence type="ECO:0000256" key="3">
    <source>
        <dbReference type="ARBA" id="ARBA00023242"/>
    </source>
</evidence>
<accession>A0A9P4KFC1</accession>
<evidence type="ECO:0000313" key="7">
    <source>
        <dbReference type="EMBL" id="KAF2267126.1"/>
    </source>
</evidence>
<evidence type="ECO:0000313" key="8">
    <source>
        <dbReference type="Proteomes" id="UP000800093"/>
    </source>
</evidence>
<dbReference type="GO" id="GO:0005634">
    <property type="term" value="C:nucleus"/>
    <property type="evidence" value="ECO:0007669"/>
    <property type="project" value="UniProtKB-SubCell"/>
</dbReference>
<reference evidence="8" key="1">
    <citation type="journal article" date="2020" name="Stud. Mycol.">
        <title>101 Dothideomycetes genomes: A test case for predicting lifestyles and emergence of pathogens.</title>
        <authorList>
            <person name="Haridas S."/>
            <person name="Albert R."/>
            <person name="Binder M."/>
            <person name="Bloem J."/>
            <person name="LaButti K."/>
            <person name="Salamov A."/>
            <person name="Andreopoulos B."/>
            <person name="Baker S."/>
            <person name="Barry K."/>
            <person name="Bills G."/>
            <person name="Bluhm B."/>
            <person name="Cannon C."/>
            <person name="Castanera R."/>
            <person name="Culley D."/>
            <person name="Daum C."/>
            <person name="Ezra D."/>
            <person name="Gonzalez J."/>
            <person name="Henrissat B."/>
            <person name="Kuo A."/>
            <person name="Liang C."/>
            <person name="Lipzen A."/>
            <person name="Lutzoni F."/>
            <person name="Magnuson J."/>
            <person name="Mondo S."/>
            <person name="Nolan M."/>
            <person name="Ohm R."/>
            <person name="Pangilinan J."/>
            <person name="Park H.-J."/>
            <person name="Ramirez L."/>
            <person name="Alfaro M."/>
            <person name="Sun H."/>
            <person name="Tritt A."/>
            <person name="Yoshinaga Y."/>
            <person name="Zwiers L.-H."/>
            <person name="Turgeon B."/>
            <person name="Goodwin S."/>
            <person name="Spatafora J."/>
            <person name="Crous P."/>
            <person name="Grigoriev I."/>
        </authorList>
    </citation>
    <scope>NUCLEOTIDE SEQUENCE [LARGE SCALE GENOMIC DNA]</scope>
    <source>
        <strain evidence="8">CBS 304.66</strain>
    </source>
</reference>
<dbReference type="SMART" id="SM00398">
    <property type="entry name" value="HMG"/>
    <property type="match status" value="2"/>
</dbReference>
<feature type="region of interest" description="Disordered" evidence="5">
    <location>
        <begin position="147"/>
        <end position="199"/>
    </location>
</feature>
<protein>
    <recommendedName>
        <fullName evidence="6">HMG box domain-containing protein</fullName>
    </recommendedName>
</protein>
<feature type="domain" description="HMG box" evidence="6">
    <location>
        <begin position="322"/>
        <end position="388"/>
    </location>
</feature>
<dbReference type="PROSITE" id="PS50118">
    <property type="entry name" value="HMG_BOX_2"/>
    <property type="match status" value="2"/>
</dbReference>
<keyword evidence="2 4" id="KW-0238">DNA-binding</keyword>
<organism evidence="7 8">
    <name type="scientific">Lojkania enalia</name>
    <dbReference type="NCBI Taxonomy" id="147567"/>
    <lineage>
        <taxon>Eukaryota</taxon>
        <taxon>Fungi</taxon>
        <taxon>Dikarya</taxon>
        <taxon>Ascomycota</taxon>
        <taxon>Pezizomycotina</taxon>
        <taxon>Dothideomycetes</taxon>
        <taxon>Pleosporomycetidae</taxon>
        <taxon>Pleosporales</taxon>
        <taxon>Pleosporales incertae sedis</taxon>
        <taxon>Lojkania</taxon>
    </lineage>
</organism>
<dbReference type="InterPro" id="IPR009071">
    <property type="entry name" value="HMG_box_dom"/>
</dbReference>
<dbReference type="InterPro" id="IPR051762">
    <property type="entry name" value="UBF1"/>
</dbReference>
<dbReference type="Proteomes" id="UP000800093">
    <property type="component" value="Unassembled WGS sequence"/>
</dbReference>
<dbReference type="AlphaFoldDB" id="A0A9P4KFC1"/>
<feature type="compositionally biased region" description="Basic and acidic residues" evidence="5">
    <location>
        <begin position="188"/>
        <end position="199"/>
    </location>
</feature>
<gene>
    <name evidence="7" type="ORF">CC78DRAFT_577666</name>
</gene>
<keyword evidence="3 4" id="KW-0539">Nucleus</keyword>
<feature type="DNA-binding region" description="HMG box" evidence="4">
    <location>
        <begin position="322"/>
        <end position="388"/>
    </location>
</feature>
<comment type="subcellular location">
    <subcellularLocation>
        <location evidence="1">Nucleus</location>
    </subcellularLocation>
</comment>
<dbReference type="Pfam" id="PF00505">
    <property type="entry name" value="HMG_box"/>
    <property type="match status" value="1"/>
</dbReference>
<dbReference type="SUPFAM" id="SSF47095">
    <property type="entry name" value="HMG-box"/>
    <property type="match status" value="2"/>
</dbReference>
<sequence length="396" mass="44441">MFVFVDVIGNGRDVAAECGKGTPSFSLSFLFLFHACHSSHNPPTNKFRLNCPSQAAALPSPSASCDNTLTLRVIAMLARGVLCRLAADVPKTSTHDLPQLSNLLYRALSARNGGSLLSPCAISRAYKLSIAEYRRLYTTRADATKPTATMRKAVKTASKKAAPKRKTATKSKPKKKAKAKPKKKPKRAKELTPEQKEKQTIKELKAKALQEPPHPNLSSYMVFTAEEMKSRKGQPVDLSGAVFKNLGEKWKNLSLVEKERYNHLTNERNAARKAEYEAWVRSYTPEQIRLANLARTRLRSKLKGIIKGYPIYTRKIEDSRQIKKPAPAYAIFLAERYQSGDLKSMAASQTGRLIKQEWEALSGSEKKKYQDEYAANRETYLEEYQRQYGHTPGKTA</sequence>
<dbReference type="OrthoDB" id="1919336at2759"/>
<feature type="domain" description="HMG box" evidence="6">
    <location>
        <begin position="213"/>
        <end position="280"/>
    </location>
</feature>
<evidence type="ECO:0000256" key="1">
    <source>
        <dbReference type="ARBA" id="ARBA00004123"/>
    </source>
</evidence>
<evidence type="ECO:0000256" key="5">
    <source>
        <dbReference type="SAM" id="MobiDB-lite"/>
    </source>
</evidence>
<dbReference type="EMBL" id="ML986594">
    <property type="protein sequence ID" value="KAF2267126.1"/>
    <property type="molecule type" value="Genomic_DNA"/>
</dbReference>
<evidence type="ECO:0000256" key="2">
    <source>
        <dbReference type="ARBA" id="ARBA00023125"/>
    </source>
</evidence>
<dbReference type="PANTHER" id="PTHR46318">
    <property type="entry name" value="UPSTREAM BINDING TRANSCRIPTION FACTOR"/>
    <property type="match status" value="1"/>
</dbReference>
<proteinExistence type="predicted"/>
<evidence type="ECO:0000256" key="4">
    <source>
        <dbReference type="PROSITE-ProRule" id="PRU00267"/>
    </source>
</evidence>
<keyword evidence="8" id="KW-1185">Reference proteome</keyword>
<dbReference type="GO" id="GO:0003677">
    <property type="term" value="F:DNA binding"/>
    <property type="evidence" value="ECO:0007669"/>
    <property type="project" value="UniProtKB-UniRule"/>
</dbReference>
<comment type="caution">
    <text evidence="7">The sequence shown here is derived from an EMBL/GenBank/DDBJ whole genome shotgun (WGS) entry which is preliminary data.</text>
</comment>
<feature type="compositionally biased region" description="Basic residues" evidence="5">
    <location>
        <begin position="152"/>
        <end position="187"/>
    </location>
</feature>
<feature type="DNA-binding region" description="HMG box" evidence="4">
    <location>
        <begin position="213"/>
        <end position="280"/>
    </location>
</feature>
<evidence type="ECO:0000259" key="6">
    <source>
        <dbReference type="PROSITE" id="PS50118"/>
    </source>
</evidence>
<name>A0A9P4KFC1_9PLEO</name>
<dbReference type="InterPro" id="IPR036910">
    <property type="entry name" value="HMG_box_dom_sf"/>
</dbReference>
<dbReference type="Gene3D" id="1.10.30.10">
    <property type="entry name" value="High mobility group box domain"/>
    <property type="match status" value="2"/>
</dbReference>